<dbReference type="InterPro" id="IPR058240">
    <property type="entry name" value="rSAM_sf"/>
</dbReference>
<evidence type="ECO:0000313" key="5">
    <source>
        <dbReference type="EMBL" id="ANS74741.1"/>
    </source>
</evidence>
<dbReference type="SUPFAM" id="SSF102114">
    <property type="entry name" value="Radical SAM enzymes"/>
    <property type="match status" value="1"/>
</dbReference>
<protein>
    <submittedName>
        <fullName evidence="5">Radical SAM protein</fullName>
    </submittedName>
</protein>
<name>A0A1B1MZZ8_9BACL</name>
<dbReference type="GO" id="GO:0003824">
    <property type="term" value="F:catalytic activity"/>
    <property type="evidence" value="ECO:0007669"/>
    <property type="project" value="InterPro"/>
</dbReference>
<dbReference type="PANTHER" id="PTHR43432:SF5">
    <property type="entry name" value="ELP3_MIAA_NIFB-LIKE RADICAL SAM CORE DOMAIN-CONTAINING PROTEIN"/>
    <property type="match status" value="1"/>
</dbReference>
<accession>A0A1B1MZZ8</accession>
<evidence type="ECO:0000256" key="1">
    <source>
        <dbReference type="ARBA" id="ARBA00022723"/>
    </source>
</evidence>
<gene>
    <name evidence="5" type="ORF">AWM70_09160</name>
</gene>
<keyword evidence="2" id="KW-0408">Iron</keyword>
<evidence type="ECO:0000256" key="2">
    <source>
        <dbReference type="ARBA" id="ARBA00023004"/>
    </source>
</evidence>
<dbReference type="KEGG" id="pyg:AWM70_09160"/>
<dbReference type="SFLD" id="SFLDG01084">
    <property type="entry name" value="Uncharacterised_Radical_SAM_Su"/>
    <property type="match status" value="1"/>
</dbReference>
<dbReference type="SFLD" id="SFLDS00029">
    <property type="entry name" value="Radical_SAM"/>
    <property type="match status" value="1"/>
</dbReference>
<proteinExistence type="predicted"/>
<evidence type="ECO:0000256" key="3">
    <source>
        <dbReference type="ARBA" id="ARBA00023014"/>
    </source>
</evidence>
<dbReference type="SMART" id="SM00729">
    <property type="entry name" value="Elp3"/>
    <property type="match status" value="1"/>
</dbReference>
<dbReference type="InterPro" id="IPR040086">
    <property type="entry name" value="MJ0683-like"/>
</dbReference>
<dbReference type="OrthoDB" id="9785699at2"/>
<dbReference type="STRING" id="1462996.AWM70_09160"/>
<evidence type="ECO:0000259" key="4">
    <source>
        <dbReference type="SMART" id="SM00729"/>
    </source>
</evidence>
<sequence>MAKTYEQIHAKQTLTKVKEERMPFEWSINPYRGCAHGCSFCYARGFQGFIDKQANDEFQNHILLKMNAAEALETQLSKLAVRYAHDLEAVRRHIGRVAIGTVTDPYQPVESKTRITRECLKVLAKYRIRTSITTRSPLILRDLDLLQAMDDILVNISIGSLDAKLIRLLEPGAPLPFKRLEALEALSGSGIRTGVFVAPILPLLTDDKEGLEVLFAAARKGGADFVMTSLLRLSPDVKGWYYKTLCEHFPEKLQAYRDLYQGGAYTDESYRERIRRITDELQLKYALTGDETSKVKREASSTDSRGALLSKAAALEEIAGELPVEQLSFGF</sequence>
<dbReference type="PANTHER" id="PTHR43432">
    <property type="entry name" value="SLR0285 PROTEIN"/>
    <property type="match status" value="1"/>
</dbReference>
<keyword evidence="6" id="KW-1185">Reference proteome</keyword>
<evidence type="ECO:0000313" key="6">
    <source>
        <dbReference type="Proteomes" id="UP000092573"/>
    </source>
</evidence>
<dbReference type="GO" id="GO:0046872">
    <property type="term" value="F:metal ion binding"/>
    <property type="evidence" value="ECO:0007669"/>
    <property type="project" value="UniProtKB-KW"/>
</dbReference>
<dbReference type="Pfam" id="PF04055">
    <property type="entry name" value="Radical_SAM"/>
    <property type="match status" value="1"/>
</dbReference>
<keyword evidence="3" id="KW-0411">Iron-sulfur</keyword>
<reference evidence="5 6" key="1">
    <citation type="submission" date="2016-01" db="EMBL/GenBank/DDBJ databases">
        <title>Complete Genome Sequence of Paenibacillus yonginensis DCY84, a novel Plant Growth-Promoting Bacteria with Elicitation of Induced Systemic Resistance.</title>
        <authorList>
            <person name="Kim Y.J."/>
            <person name="Yang D.C."/>
            <person name="Sukweenadhi J."/>
        </authorList>
    </citation>
    <scope>NUCLEOTIDE SEQUENCE [LARGE SCALE GENOMIC DNA]</scope>
    <source>
        <strain evidence="5 6">DCY84</strain>
    </source>
</reference>
<dbReference type="CDD" id="cd01335">
    <property type="entry name" value="Radical_SAM"/>
    <property type="match status" value="1"/>
</dbReference>
<dbReference type="AlphaFoldDB" id="A0A1B1MZZ8"/>
<dbReference type="GO" id="GO:0051536">
    <property type="term" value="F:iron-sulfur cluster binding"/>
    <property type="evidence" value="ECO:0007669"/>
    <property type="project" value="UniProtKB-KW"/>
</dbReference>
<keyword evidence="1" id="KW-0479">Metal-binding</keyword>
<dbReference type="InterPro" id="IPR006638">
    <property type="entry name" value="Elp3/MiaA/NifB-like_rSAM"/>
</dbReference>
<dbReference type="RefSeq" id="WP_068695694.1">
    <property type="nucleotide sequence ID" value="NZ_CP014167.1"/>
</dbReference>
<dbReference type="Gene3D" id="3.80.30.30">
    <property type="match status" value="1"/>
</dbReference>
<dbReference type="EMBL" id="CP014167">
    <property type="protein sequence ID" value="ANS74741.1"/>
    <property type="molecule type" value="Genomic_DNA"/>
</dbReference>
<feature type="domain" description="Elp3/MiaA/NifB-like radical SAM core" evidence="4">
    <location>
        <begin position="24"/>
        <end position="258"/>
    </location>
</feature>
<dbReference type="Proteomes" id="UP000092573">
    <property type="component" value="Chromosome"/>
</dbReference>
<organism evidence="5 6">
    <name type="scientific">Paenibacillus yonginensis</name>
    <dbReference type="NCBI Taxonomy" id="1462996"/>
    <lineage>
        <taxon>Bacteria</taxon>
        <taxon>Bacillati</taxon>
        <taxon>Bacillota</taxon>
        <taxon>Bacilli</taxon>
        <taxon>Bacillales</taxon>
        <taxon>Paenibacillaceae</taxon>
        <taxon>Paenibacillus</taxon>
    </lineage>
</organism>
<dbReference type="InterPro" id="IPR007197">
    <property type="entry name" value="rSAM"/>
</dbReference>